<accession>A0A6I4UP16</accession>
<protein>
    <submittedName>
        <fullName evidence="2">Uncharacterized protein</fullName>
    </submittedName>
</protein>
<evidence type="ECO:0000313" key="2">
    <source>
        <dbReference type="EMBL" id="MXP39494.1"/>
    </source>
</evidence>
<dbReference type="EMBL" id="WTYB01000002">
    <property type="protein sequence ID" value="MXP39494.1"/>
    <property type="molecule type" value="Genomic_DNA"/>
</dbReference>
<reference evidence="1 4" key="2">
    <citation type="submission" date="2020-08" db="EMBL/GenBank/DDBJ databases">
        <title>Genomic Encyclopedia of Type Strains, Phase IV (KMG-IV): sequencing the most valuable type-strain genomes for metagenomic binning, comparative biology and taxonomic classification.</title>
        <authorList>
            <person name="Goeker M."/>
        </authorList>
    </citation>
    <scope>NUCLEOTIDE SEQUENCE [LARGE SCALE GENOMIC DNA]</scope>
    <source>
        <strain evidence="1 4">DSM 8510</strain>
    </source>
</reference>
<dbReference type="AlphaFoldDB" id="A0A6I4UP16"/>
<organism evidence="2 3">
    <name type="scientific">Erythrobacter ramosus</name>
    <dbReference type="NCBI Taxonomy" id="35811"/>
    <lineage>
        <taxon>Bacteria</taxon>
        <taxon>Pseudomonadati</taxon>
        <taxon>Pseudomonadota</taxon>
        <taxon>Alphaproteobacteria</taxon>
        <taxon>Sphingomonadales</taxon>
        <taxon>Erythrobacteraceae</taxon>
        <taxon>Erythrobacter/Porphyrobacter group</taxon>
        <taxon>Erythrobacter</taxon>
    </lineage>
</organism>
<dbReference type="OrthoDB" id="7432068at2"/>
<keyword evidence="4" id="KW-1185">Reference proteome</keyword>
<dbReference type="Proteomes" id="UP000430021">
    <property type="component" value="Unassembled WGS sequence"/>
</dbReference>
<dbReference type="RefSeq" id="WP_160761523.1">
    <property type="nucleotide sequence ID" value="NZ_BAAADZ010000010.1"/>
</dbReference>
<proteinExistence type="predicted"/>
<comment type="caution">
    <text evidence="2">The sequence shown here is derived from an EMBL/GenBank/DDBJ whole genome shotgun (WGS) entry which is preliminary data.</text>
</comment>
<evidence type="ECO:0000313" key="1">
    <source>
        <dbReference type="EMBL" id="MBB3775395.1"/>
    </source>
</evidence>
<name>A0A6I4UP16_9SPHN</name>
<dbReference type="EMBL" id="JACICE010000002">
    <property type="protein sequence ID" value="MBB3775395.1"/>
    <property type="molecule type" value="Genomic_DNA"/>
</dbReference>
<evidence type="ECO:0000313" key="3">
    <source>
        <dbReference type="Proteomes" id="UP000430021"/>
    </source>
</evidence>
<dbReference type="Proteomes" id="UP000548685">
    <property type="component" value="Unassembled WGS sequence"/>
</dbReference>
<sequence>MADPASAGDKMPDYLRELDRPVNAGDWTLQCNASLVCQIIGVVTPPRNHVGVRAVVMIDRGVAHDARPLLRMAFLDSTGALAVPPPEDHWRLIPRGRLRREVALPLGFGEREADGAYRASPEGAAAIIAALRRWPGAAVHNGERVIARIPRGNLDRLMRRMDRLQHPVRPRLTDAERAEWLKEYHYTVLRAETAELGAVPDTVEHACANRALPNRPFVYSIGPQHRLWIAECPEGNHIFMHSDGAEPIHFELRDTAGEIRRHDYAGFGVDSLLALQLPRMDRIDCGQWVKFGFSGKAFEMILHRRYTRCRAVPYDYWPKVWSPTSWRYAEAPPSDGGNAPLPANRVGVP</sequence>
<reference evidence="2 3" key="1">
    <citation type="submission" date="2019-12" db="EMBL/GenBank/DDBJ databases">
        <title>Genomic-based taxomic classification of the family Erythrobacteraceae.</title>
        <authorList>
            <person name="Xu L."/>
        </authorList>
    </citation>
    <scope>NUCLEOTIDE SEQUENCE [LARGE SCALE GENOMIC DNA]</scope>
    <source>
        <strain evidence="2 3">JCM 10282</strain>
    </source>
</reference>
<gene>
    <name evidence="1" type="ORF">FHS52_001364</name>
    <name evidence="2" type="ORF">GRI59_12850</name>
</gene>
<evidence type="ECO:0000313" key="4">
    <source>
        <dbReference type="Proteomes" id="UP000548685"/>
    </source>
</evidence>